<gene>
    <name evidence="2" type="ORF">UC8_38220</name>
</gene>
<keyword evidence="3" id="KW-1185">Reference proteome</keyword>
<evidence type="ECO:0000256" key="1">
    <source>
        <dbReference type="SAM" id="MobiDB-lite"/>
    </source>
</evidence>
<evidence type="ECO:0000313" key="3">
    <source>
        <dbReference type="Proteomes" id="UP000325286"/>
    </source>
</evidence>
<name>A0A5B9QXF0_9BACT</name>
<reference evidence="2 3" key="1">
    <citation type="submission" date="2019-08" db="EMBL/GenBank/DDBJ databases">
        <title>Deep-cultivation of Planctomycetes and their phenomic and genomic characterization uncovers novel biology.</title>
        <authorList>
            <person name="Wiegand S."/>
            <person name="Jogler M."/>
            <person name="Boedeker C."/>
            <person name="Pinto D."/>
            <person name="Vollmers J."/>
            <person name="Rivas-Marin E."/>
            <person name="Kohn T."/>
            <person name="Peeters S.H."/>
            <person name="Heuer A."/>
            <person name="Rast P."/>
            <person name="Oberbeckmann S."/>
            <person name="Bunk B."/>
            <person name="Jeske O."/>
            <person name="Meyerdierks A."/>
            <person name="Storesund J.E."/>
            <person name="Kallscheuer N."/>
            <person name="Luecker S."/>
            <person name="Lage O.M."/>
            <person name="Pohl T."/>
            <person name="Merkel B.J."/>
            <person name="Hornburger P."/>
            <person name="Mueller R.-W."/>
            <person name="Bruemmer F."/>
            <person name="Labrenz M."/>
            <person name="Spormann A.M."/>
            <person name="Op den Camp H."/>
            <person name="Overmann J."/>
            <person name="Amann R."/>
            <person name="Jetten M.S.M."/>
            <person name="Mascher T."/>
            <person name="Medema M.H."/>
            <person name="Devos D.P."/>
            <person name="Kaster A.-K."/>
            <person name="Ovreas L."/>
            <person name="Rohde M."/>
            <person name="Galperin M.Y."/>
            <person name="Jogler C."/>
        </authorList>
    </citation>
    <scope>NUCLEOTIDE SEQUENCE [LARGE SCALE GENOMIC DNA]</scope>
    <source>
        <strain evidence="2 3">UC8</strain>
    </source>
</reference>
<dbReference type="RefSeq" id="WP_068130168.1">
    <property type="nucleotide sequence ID" value="NZ_CP042914.1"/>
</dbReference>
<organism evidence="2 3">
    <name type="scientific">Roseimaritima ulvae</name>
    <dbReference type="NCBI Taxonomy" id="980254"/>
    <lineage>
        <taxon>Bacteria</taxon>
        <taxon>Pseudomonadati</taxon>
        <taxon>Planctomycetota</taxon>
        <taxon>Planctomycetia</taxon>
        <taxon>Pirellulales</taxon>
        <taxon>Pirellulaceae</taxon>
        <taxon>Roseimaritima</taxon>
    </lineage>
</organism>
<accession>A0A5B9QXF0</accession>
<sequence length="365" mass="40713">MKSDDFVELYEWLRGGPSANQVLDAEAAFMQQDFAAALKTMQFARDGFHSRRLRLLRDDPAGNPALQSKREKALQILKRFDALIAALAEAEEKHPRPIQHPDLPERFASQYAAAATADDRLDYVYLAFDVKPVKELDDLVAGGLYFIASEDKTFCVRVDDPLPESNQANAAAEVPMRAVDTGKRMPAMSRLQFLELGRRGWLVRLGKKTPKPTTKPSEPQPTSPSPPPSAGEAETELDVNERDKILDVGAFTQLLDSAHRSGMLPESDQIAQVRDREFRRGHFQKALLTMEGLQGKFSAAAASKQAEIRREDAAIASGRIKMSPKDLQAKRMRDQASSQAIERARSRFSRVLDGLRILARTMNIE</sequence>
<dbReference type="EMBL" id="CP042914">
    <property type="protein sequence ID" value="QEG41796.1"/>
    <property type="molecule type" value="Genomic_DNA"/>
</dbReference>
<protein>
    <submittedName>
        <fullName evidence="2">Uncharacterized protein</fullName>
    </submittedName>
</protein>
<dbReference type="OrthoDB" id="237901at2"/>
<feature type="compositionally biased region" description="Pro residues" evidence="1">
    <location>
        <begin position="218"/>
        <end position="229"/>
    </location>
</feature>
<dbReference type="AlphaFoldDB" id="A0A5B9QXF0"/>
<evidence type="ECO:0000313" key="2">
    <source>
        <dbReference type="EMBL" id="QEG41796.1"/>
    </source>
</evidence>
<feature type="region of interest" description="Disordered" evidence="1">
    <location>
        <begin position="205"/>
        <end position="236"/>
    </location>
</feature>
<dbReference type="Proteomes" id="UP000325286">
    <property type="component" value="Chromosome"/>
</dbReference>
<dbReference type="KEGG" id="rul:UC8_38220"/>
<proteinExistence type="predicted"/>